<evidence type="ECO:0000313" key="3">
    <source>
        <dbReference type="Proteomes" id="UP001500171"/>
    </source>
</evidence>
<dbReference type="EMBL" id="BAABHY010000001">
    <property type="protein sequence ID" value="GAA5106222.1"/>
    <property type="molecule type" value="Genomic_DNA"/>
</dbReference>
<dbReference type="Proteomes" id="UP001500171">
    <property type="component" value="Unassembled WGS sequence"/>
</dbReference>
<gene>
    <name evidence="2" type="ORF">GCM10023211_05750</name>
</gene>
<organism evidence="2 3">
    <name type="scientific">Orbus sasakiae</name>
    <dbReference type="NCBI Taxonomy" id="1078475"/>
    <lineage>
        <taxon>Bacteria</taxon>
        <taxon>Pseudomonadati</taxon>
        <taxon>Pseudomonadota</taxon>
        <taxon>Gammaproteobacteria</taxon>
        <taxon>Orbales</taxon>
        <taxon>Orbaceae</taxon>
        <taxon>Orbus</taxon>
    </lineage>
</organism>
<comment type="caution">
    <text evidence="2">The sequence shown here is derived from an EMBL/GenBank/DDBJ whole genome shotgun (WGS) entry which is preliminary data.</text>
</comment>
<proteinExistence type="predicted"/>
<name>A0ABP9N2S0_9GAMM</name>
<keyword evidence="1" id="KW-0472">Membrane</keyword>
<evidence type="ECO:0000256" key="1">
    <source>
        <dbReference type="SAM" id="Phobius"/>
    </source>
</evidence>
<protein>
    <submittedName>
        <fullName evidence="2">Uncharacterized protein</fullName>
    </submittedName>
</protein>
<feature type="transmembrane region" description="Helical" evidence="1">
    <location>
        <begin position="16"/>
        <end position="35"/>
    </location>
</feature>
<keyword evidence="3" id="KW-1185">Reference proteome</keyword>
<accession>A0ABP9N2S0</accession>
<sequence length="59" mass="7050">MKDFIHLKQENNLTTFHFVLLSIFTLDLYELLWIYKTNKTISNKTKIVVTGTQYPIIFL</sequence>
<keyword evidence="1" id="KW-0812">Transmembrane</keyword>
<reference evidence="3" key="1">
    <citation type="journal article" date="2019" name="Int. J. Syst. Evol. Microbiol.">
        <title>The Global Catalogue of Microorganisms (GCM) 10K type strain sequencing project: providing services to taxonomists for standard genome sequencing and annotation.</title>
        <authorList>
            <consortium name="The Broad Institute Genomics Platform"/>
            <consortium name="The Broad Institute Genome Sequencing Center for Infectious Disease"/>
            <person name="Wu L."/>
            <person name="Ma J."/>
        </authorList>
    </citation>
    <scope>NUCLEOTIDE SEQUENCE [LARGE SCALE GENOMIC DNA]</scope>
    <source>
        <strain evidence="3">JCM 18050</strain>
    </source>
</reference>
<evidence type="ECO:0000313" key="2">
    <source>
        <dbReference type="EMBL" id="GAA5106222.1"/>
    </source>
</evidence>
<keyword evidence="1" id="KW-1133">Transmembrane helix</keyword>